<reference evidence="3" key="1">
    <citation type="journal article" date="2013" name="Plant Cell Physiol.">
        <title>A novel astaxanthin-binding photooxidative stress-inducible aqueous carotenoprotein from a eukaryotic microalga isolated from asphalt in midsummer.</title>
        <authorList>
            <person name="Kawasaki S."/>
            <person name="Mizuguchi K."/>
            <person name="Sato M."/>
            <person name="Kono T."/>
            <person name="Shimizu H."/>
        </authorList>
    </citation>
    <scope>NUCLEOTIDE SEQUENCE</scope>
    <source>
        <strain evidence="3">Ki4</strain>
    </source>
</reference>
<feature type="chain" id="PRO_5007727208" evidence="1">
    <location>
        <begin position="21"/>
        <end position="223"/>
    </location>
</feature>
<dbReference type="SASBDB" id="S6BQ14"/>
<evidence type="ECO:0000259" key="2">
    <source>
        <dbReference type="PROSITE" id="PS50213"/>
    </source>
</evidence>
<dbReference type="Pfam" id="PF02469">
    <property type="entry name" value="Fasciclin"/>
    <property type="match status" value="1"/>
</dbReference>
<dbReference type="PDB" id="8C18">
    <property type="method" value="NMR"/>
    <property type="chains" value="A=21-223"/>
</dbReference>
<evidence type="ECO:0000256" key="1">
    <source>
        <dbReference type="SAM" id="SignalP"/>
    </source>
</evidence>
<dbReference type="AlphaFoldDB" id="S6BQ14"/>
<dbReference type="PROSITE" id="PS50213">
    <property type="entry name" value="FAS1"/>
    <property type="match status" value="1"/>
</dbReference>
<dbReference type="FunFam" id="2.30.180.10:FF:000032">
    <property type="entry name" value="Fasciclin domain-containing protein, putative"/>
    <property type="match status" value="1"/>
</dbReference>
<keyword evidence="1" id="KW-0732">Signal</keyword>
<dbReference type="PANTHER" id="PTHR10900">
    <property type="entry name" value="PERIOSTIN-RELATED"/>
    <property type="match status" value="1"/>
</dbReference>
<dbReference type="InterPro" id="IPR050904">
    <property type="entry name" value="Adhesion/Biosynth-related"/>
</dbReference>
<gene>
    <name evidence="3" type="primary">astaP</name>
</gene>
<dbReference type="InterPro" id="IPR036378">
    <property type="entry name" value="FAS1_dom_sf"/>
</dbReference>
<organism evidence="3">
    <name type="scientific">Coelastrella astaxanthina</name>
    <dbReference type="NCBI Taxonomy" id="2833457"/>
    <lineage>
        <taxon>Eukaryota</taxon>
        <taxon>Viridiplantae</taxon>
        <taxon>Chlorophyta</taxon>
        <taxon>core chlorophytes</taxon>
        <taxon>Chlorophyceae</taxon>
        <taxon>CS clade</taxon>
        <taxon>Sphaeropleales</taxon>
        <taxon>Scenedesmaceae</taxon>
        <taxon>Coelastrella</taxon>
    </lineage>
</organism>
<dbReference type="SMART" id="SM00554">
    <property type="entry name" value="FAS1"/>
    <property type="match status" value="1"/>
</dbReference>
<dbReference type="InterPro" id="IPR000782">
    <property type="entry name" value="FAS1_domain"/>
</dbReference>
<dbReference type="SMR" id="S6BQ14"/>
<dbReference type="SUPFAM" id="SSF82153">
    <property type="entry name" value="FAS1 domain"/>
    <property type="match status" value="1"/>
</dbReference>
<dbReference type="EMBL" id="AB731756">
    <property type="protein sequence ID" value="BAN66287.1"/>
    <property type="molecule type" value="mRNA"/>
</dbReference>
<feature type="signal peptide" evidence="1">
    <location>
        <begin position="1"/>
        <end position="20"/>
    </location>
</feature>
<evidence type="ECO:0000313" key="3">
    <source>
        <dbReference type="EMBL" id="BAN66287.1"/>
    </source>
</evidence>
<dbReference type="EMBL" id="AB731757">
    <property type="protein sequence ID" value="BAN66288.1"/>
    <property type="molecule type" value="Genomic_DNA"/>
</dbReference>
<accession>S6BQ14</accession>
<protein>
    <submittedName>
        <fullName evidence="3">Astaxanthin binding fasciclin family protein</fullName>
    </submittedName>
</protein>
<sequence length="223" mass="23369">MRRNSIVLLVLFCLVALATAATPKANATTAKPASTTSTPVYATLSNAVTAGAAAPQLTTLFAAVRAANVTGALTANTTWTILAPTNDAFAKRLAKLNLTADAVLKNKDLLVKILSYHVIPSGAVYSKALKDNATVATALKDASVTVRLYQGKVMFKGPVNKAQVTVADIKAGGSVIHVINDVLLPPGVVSDAVAKQWKAEWEAMKAEKKVAPKATTGRRFLLF</sequence>
<dbReference type="PANTHER" id="PTHR10900:SF77">
    <property type="entry name" value="FI19380P1"/>
    <property type="match status" value="1"/>
</dbReference>
<name>S6BQ14_9CHLO</name>
<feature type="domain" description="FAS1" evidence="2">
    <location>
        <begin position="44"/>
        <end position="183"/>
    </location>
</feature>
<dbReference type="Gene3D" id="2.30.180.10">
    <property type="entry name" value="FAS1 domain"/>
    <property type="match status" value="1"/>
</dbReference>
<proteinExistence type="evidence at protein level"/>
<keyword evidence="4" id="KW-0002">3D-structure</keyword>
<evidence type="ECO:0007829" key="4">
    <source>
        <dbReference type="PDB" id="8C18"/>
    </source>
</evidence>
<reference evidence="4" key="2">
    <citation type="journal article" date="2023" name="Commun. Biol.">
        <title>Structural basis for the ligand promiscuity of the neofunctionalized, carotenoid-binding fasciclin domain protein AstaP.</title>
        <authorList>
            <person name="Kornilov F.D."/>
            <person name="Slonimskiy Y.B."/>
            <person name="Lunegova D.A."/>
            <person name="Egorkin N.A."/>
            <person name="Savitskaya A.G."/>
            <person name="Kleymenov S.Y."/>
            <person name="Maksimov E.G."/>
            <person name="Goncharuk S.A."/>
            <person name="Mineev K.S."/>
            <person name="Sluchanko N.N."/>
        </authorList>
    </citation>
    <scope>STRUCTURE BY NMR OF 21-223</scope>
</reference>